<dbReference type="CDD" id="cd23767">
    <property type="entry name" value="IQCD"/>
    <property type="match status" value="1"/>
</dbReference>
<feature type="compositionally biased region" description="Acidic residues" evidence="3">
    <location>
        <begin position="318"/>
        <end position="332"/>
    </location>
</feature>
<evidence type="ECO:0000313" key="5">
    <source>
        <dbReference type="EMBL" id="KAG2847304.1"/>
    </source>
</evidence>
<feature type="region of interest" description="Disordered" evidence="3">
    <location>
        <begin position="253"/>
        <end position="376"/>
    </location>
</feature>
<dbReference type="Pfam" id="PF25372">
    <property type="entry name" value="DUF7885"/>
    <property type="match status" value="1"/>
</dbReference>
<sequence>MGAEVSKYLEQDALQSDNGVLLENQLMPIGSSVASVRRTSADIANRSQMFEFCQHWDLVRVTEFLRWYTDLVKVKKKKKKKQTDGSGTTLTALLDTSDLHQKVDRLAKEIAVLEDLLEQLETEIESVTVEKNDREIPGGEAFGDDLEMDEAIDDDSSAPEEEFLARKRKAECELREKAVALRDLKLHLLGSIEGVELREIVQWPLFIKAVTQVHFQETVRSSIQSSAEWHPACTGFAMQRESHAKSALDEFNKGDILLPPPAKHEIDGHTDDSASSSAASGDDGEAEDNDEDEDEKRESDDANDQAESAEKVSKSVASDDEDADVSEEEEDSGSEREEPIHPITSIPDEDDEKRPLSEEILTEHTNEESNQMPRDGRAKIEAMLKKPRVIKRSIPDLFDASTRSPIFFGYSYEKQTNRVDEALESETASRTREDSIFEMKVKYQEDKLESTLISEKGKIQVLTQKESDFQVKREKHWAKRQAELERAKKELDPNDVFFRTQEAQDEKTKGQEAFEDAELNRQKQSIDTRIKAAERECATFLDQVAGVRYTDRPLGDARLKFHGEELERYDREVNAAKNALASAQEEYAALTTSKLRAPGQEAKLRSQVLFAEDQIKTRENELERICRLHENEQFLFDRAQEALGKEQIFVPLFNSLNSGNPAIVPAKNEDFTFQLVDLTIAMLLGAGKCSVADKITFLFDIFARSSRNFGASPTIRFLSPESLAEIIRLVFSVLSRIGDIHFPRILTREYLQEFVEREFLKLNSSNPGTETSEIQTIPGMTLHEFNNYCIETIEGSKYLCELLGLPWKYQQLSRFVIQHMSPIQQYRLGLINVNDLKYTLARQMTQPREELSRWKKAIIHERAVAMGENDPLKTDYSKYLPKRRSKLLSNVVPLDHGGYRNLLHYRMEVIVRSAVKLQATWRAKKGRQVARLAAEKQAFYHARGLALDEARQRIEKEWSDRDAKPAHSVDKMKLEAKIRMKQVKLRTKGNTFSREQVLALMTEEAVQIAQKEVENRFREMEEELGYLKHTESLQLPHAEMEYLKPEIAKGLVAQLVHAKQESPSVENMLETIAGNEEIARQKAEAKKRKRDGSSGLSPEVPETEAGEEVEKHFVDKETSAAREFRTKARKVNMLHGRFPPELYSTGFTIDELTLQMSLAFPDPPLRKLKDRLQQVCDGMTDFKLAEFLQELPSKRHICDYATAFRRRDGSYGVEAMEIDLYGHFRIFRGSAHLAVALVNIAETDLEFGLTQQLVDTIQQENEQILTQMVSAESHKIASENSLAMAKKMIRMGYKSEIESNENSADGEETQQRIDPSSLFLQKERHALDQRRKKALEAHNRLVEAMKAWKEAELSLLETENNQLRVSPSYPVLPAHRTRWSERFQNALALVEADSDQIQAKYTEILHICQDFIETASAIALVLVREFYLPLREKTILPVKESAIDGRTDEIRSTSRRKYEAHDILFKICTDDHGRYENSHEYAAKSGGHEVRNSAIYLRELSGYGNIRVPLQCSVDFQGFRVLCSSKIPVEIVTWNESGDIQRVSKQIVHGSDNRGRTVTFQNKELDEAFSSVASRLNLSLHSARGYEDLTSKSIHAAADMLGYLNAKKHLVVVNFARAMPPEDPDATPHLLQSTRGMSILWRQLRPELVSSFKTPLSPDALSSLTYRTPDWQTQALGVEKATKYLVKEVIPLFAVKLSHKNDYFESPEFDLVKEMHRHGINMRHLGLLRAQFLFQLSGTATLQYSTAEIQTSQDFTRELDRGSRVYIDGKSSTVSRDRSHRFDATCVTLTSPHMGDSIQNVVVFGGRLKCKEKSFTIRRFLLAEMVARAFKNIVRHFMRQAAKTNSTGLTPMLHKQILIQSLNLLSGSRRGSEILWKTHIFEGIRARFGLRAVSEVDKQNLRRNLLPVIDYIVRRVTDMMAIPITPLCLERVAQIPDCYTFVLDDLAPSGDYYRVKHNVSMLYFSMASLLLLQATVKQATSYKQLVVSDQPSGYWPLCDRRGTLNPSNLGSYGTDFLGKYLPGCTLEGEGPIMNADLNRSLILRKASRSCVQFPYDKPFYPDNVDSYVSLETWCRCDGHESTRRVVLTLGRFCISALKANVWAFSINVKSIDILAFGSQVILGKWTHLVGTYDGTIVRFYVDGLLQNEVEVESVVDLEIQKREAIMAKTREDIADLEDEARGACFKEIDRETKHFFATKEGRKQIKTISTKLFDEHEFRARLSRNAATGEDGNSSKKVDTAVRKDASKVSRTDFEPVAKKQIIREKFDAKWLVVAAEFKEMRERVNVKIQRELDEQSNQEARQLRIGCLSSVRRKDGKYFFHGNIAHVAYYNGKILTRDQINAHYVMGTRDRAHESDHLFALASSRFSRALEYAPDDKRMLEKFAENICASLKYDLDHQHAREIYKKKVRCGLKPFTATENAHGIAEVMKNLPREPIFSDLFLLCYHNILKIQPNYFQAIESEQCRLPLRELARMPFAFFLGSRSANSLVNIKSWYDHSDEEDAIVSTFADIICKVLVDFPTFYGDQLTNMIWLRDLQNPKAVVNFVLSMESSEDARSIDLKDVLDISEEDMDIITKNNRFCTGLQLARCDHLSDATMRRVAFCCSQLEELDISYCTLITDLGLVAVGKYCNRLVRLKMIHCSQIRDVGVEAIVRTNPRLEELSLSFCEKITDRCFLTIGKSCPGLTTLEVELCVQLGNSALKYLATMLVNPTKLRRLNIGGCRRIGDEGLLEILKVCTGLQKVNLRLCDRMTDLSIRILTHNCLELDTLNVEELSALSYKVFAFDQEGDGRGVVEKNLLLKMKSLNLTGCTGLNDLSLGHLGHRAKTLEALNISACTELTDQGLVWLLDDMLDHSVGGTHLKHLDVSYCPSLTASGIHKMVLRCHSLVSLSLSGCTHLSDDNIIDIVDSCAKIVKLELAFCRELTDSVLHAIAKHLSLEELNLSRCVRITDEGMLEIAGQSSVLRRLNVSACKKLSERTLVALFEGCRLLEEMDVTHCPLFSPETLARFVKRRVKVICRKLEEVFVTSAVEAIESKEQQEREEGERLQHNEVNSDALNYMTPERRANEKNLLIKLKRTSTIQVAQDSQHVLRNDTDPSGPMSSHIEQSIQNIGVEDELVLLRAENALLKKKIKALEKGGRGLKLVVDEKEIQQIDNLLKKAEDAKMEAMSYVANTSREKLGQDVRVLQSILEKAKAERHAFKKKVKTSEEKLRIERAKMAQEEIRFQVDREIFAKIIKDDRDAYNQEVDILVQKVEATQKEKYELFLWAKEQQERHLQEIRKLTRALGRTKRVVDEQATKSMEVLSGVRQVHSSVFRTTSA</sequence>
<feature type="coiled-coil region" evidence="2">
    <location>
        <begin position="3119"/>
        <end position="3212"/>
    </location>
</feature>
<feature type="region of interest" description="Disordered" evidence="3">
    <location>
        <begin position="1080"/>
        <end position="1117"/>
    </location>
</feature>
<dbReference type="SMART" id="SM00367">
    <property type="entry name" value="LRR_CC"/>
    <property type="match status" value="15"/>
</dbReference>
<name>A0A8T1K1V4_9STRA</name>
<dbReference type="Proteomes" id="UP000736787">
    <property type="component" value="Unassembled WGS sequence"/>
</dbReference>
<evidence type="ECO:0000313" key="6">
    <source>
        <dbReference type="EMBL" id="KAG2912053.1"/>
    </source>
</evidence>
<evidence type="ECO:0000259" key="4">
    <source>
        <dbReference type="PROSITE" id="PS51823"/>
    </source>
</evidence>
<dbReference type="InterPro" id="IPR001611">
    <property type="entry name" value="Leu-rich_rpt"/>
</dbReference>
<gene>
    <name evidence="5" type="ORF">PC113_g17801</name>
    <name evidence="6" type="ORF">PC117_g18994</name>
</gene>
<dbReference type="EMBL" id="RCMG01000792">
    <property type="protein sequence ID" value="KAG2847304.1"/>
    <property type="molecule type" value="Genomic_DNA"/>
</dbReference>
<dbReference type="Gene3D" id="2.60.120.200">
    <property type="match status" value="1"/>
</dbReference>
<comment type="caution">
    <text evidence="6">The sequence shown here is derived from an EMBL/GenBank/DDBJ whole genome shotgun (WGS) entry which is preliminary data.</text>
</comment>
<dbReference type="PROSITE" id="PS51823">
    <property type="entry name" value="CLU"/>
    <property type="match status" value="1"/>
</dbReference>
<dbReference type="Pfam" id="PF13385">
    <property type="entry name" value="Laminin_G_3"/>
    <property type="match status" value="1"/>
</dbReference>
<dbReference type="SUPFAM" id="SSF52047">
    <property type="entry name" value="RNI-like"/>
    <property type="match status" value="2"/>
</dbReference>
<dbReference type="Pfam" id="PF13236">
    <property type="entry name" value="CLU"/>
    <property type="match status" value="1"/>
</dbReference>
<dbReference type="InterPro" id="IPR032675">
    <property type="entry name" value="LRR_dom_sf"/>
</dbReference>
<evidence type="ECO:0000256" key="1">
    <source>
        <dbReference type="ARBA" id="ARBA00022786"/>
    </source>
</evidence>
<organism evidence="6 7">
    <name type="scientific">Phytophthora cactorum</name>
    <dbReference type="NCBI Taxonomy" id="29920"/>
    <lineage>
        <taxon>Eukaryota</taxon>
        <taxon>Sar</taxon>
        <taxon>Stramenopiles</taxon>
        <taxon>Oomycota</taxon>
        <taxon>Peronosporomycetes</taxon>
        <taxon>Peronosporales</taxon>
        <taxon>Peronosporaceae</taxon>
        <taxon>Phytophthora</taxon>
    </lineage>
</organism>
<dbReference type="Gene3D" id="3.80.10.10">
    <property type="entry name" value="Ribonuclease Inhibitor"/>
    <property type="match status" value="3"/>
</dbReference>
<feature type="coiled-coil region" evidence="2">
    <location>
        <begin position="516"/>
        <end position="593"/>
    </location>
</feature>
<feature type="domain" description="Clu" evidence="4">
    <location>
        <begin position="1357"/>
        <end position="1626"/>
    </location>
</feature>
<dbReference type="GO" id="GO:0005737">
    <property type="term" value="C:cytoplasm"/>
    <property type="evidence" value="ECO:0007669"/>
    <property type="project" value="TreeGrafter"/>
</dbReference>
<dbReference type="InterPro" id="IPR025697">
    <property type="entry name" value="CLU_dom"/>
</dbReference>
<proteinExistence type="predicted"/>
<evidence type="ECO:0000256" key="2">
    <source>
        <dbReference type="SAM" id="Coils"/>
    </source>
</evidence>
<dbReference type="InterPro" id="IPR033646">
    <property type="entry name" value="CLU-central"/>
</dbReference>
<dbReference type="SUPFAM" id="SSF49899">
    <property type="entry name" value="Concanavalin A-like lectins/glucanases"/>
    <property type="match status" value="1"/>
</dbReference>
<evidence type="ECO:0000313" key="7">
    <source>
        <dbReference type="Proteomes" id="UP000736787"/>
    </source>
</evidence>
<evidence type="ECO:0000256" key="3">
    <source>
        <dbReference type="SAM" id="MobiDB-lite"/>
    </source>
</evidence>
<dbReference type="InterPro" id="IPR013320">
    <property type="entry name" value="ConA-like_dom_sf"/>
</dbReference>
<keyword evidence="1" id="KW-0833">Ubl conjugation pathway</keyword>
<dbReference type="PANTHER" id="PTHR13382">
    <property type="entry name" value="MITOCHONDRIAL ATP SYNTHASE COUPLING FACTOR B"/>
    <property type="match status" value="1"/>
</dbReference>
<dbReference type="Pfam" id="PF12807">
    <property type="entry name" value="eIF3_p135"/>
    <property type="match status" value="1"/>
</dbReference>
<feature type="compositionally biased region" description="Basic and acidic residues" evidence="3">
    <location>
        <begin position="262"/>
        <end position="272"/>
    </location>
</feature>
<dbReference type="Pfam" id="PF13516">
    <property type="entry name" value="LRR_6"/>
    <property type="match status" value="2"/>
</dbReference>
<feature type="compositionally biased region" description="Basic and acidic residues" evidence="3">
    <location>
        <begin position="1108"/>
        <end position="1117"/>
    </location>
</feature>
<feature type="coiled-coil region" evidence="2">
    <location>
        <begin position="103"/>
        <end position="130"/>
    </location>
</feature>
<protein>
    <recommendedName>
        <fullName evidence="4">Clu domain-containing protein</fullName>
    </recommendedName>
</protein>
<dbReference type="VEuPathDB" id="FungiDB:PC110_g4785"/>
<feature type="compositionally biased region" description="Basic and acidic residues" evidence="3">
    <location>
        <begin position="352"/>
        <end position="367"/>
    </location>
</feature>
<dbReference type="InterPro" id="IPR050648">
    <property type="entry name" value="F-box_LRR-repeat"/>
</dbReference>
<dbReference type="Proteomes" id="UP000735874">
    <property type="component" value="Unassembled WGS sequence"/>
</dbReference>
<feature type="compositionally biased region" description="Acidic residues" evidence="3">
    <location>
        <begin position="282"/>
        <end position="295"/>
    </location>
</feature>
<dbReference type="InterPro" id="IPR057207">
    <property type="entry name" value="FBXL15_LRR"/>
</dbReference>
<dbReference type="InterPro" id="IPR006553">
    <property type="entry name" value="Leu-rich_rpt_Cys-con_subtyp"/>
</dbReference>
<accession>A0A8T1K1V4</accession>
<reference evidence="6" key="1">
    <citation type="submission" date="2018-10" db="EMBL/GenBank/DDBJ databases">
        <title>Effector identification in a new, highly contiguous assembly of the strawberry crown rot pathogen Phytophthora cactorum.</title>
        <authorList>
            <person name="Armitage A.D."/>
            <person name="Nellist C.F."/>
            <person name="Bates H."/>
            <person name="Vickerstaff R.J."/>
            <person name="Harrison R.J."/>
        </authorList>
    </citation>
    <scope>NUCLEOTIDE SEQUENCE</scope>
    <source>
        <strain evidence="5">15-7</strain>
        <strain evidence="6">4040</strain>
    </source>
</reference>
<keyword evidence="2" id="KW-0175">Coiled coil</keyword>
<dbReference type="EMBL" id="RCMK01000798">
    <property type="protein sequence ID" value="KAG2912053.1"/>
    <property type="molecule type" value="Genomic_DNA"/>
</dbReference>